<dbReference type="InterPro" id="IPR001878">
    <property type="entry name" value="Znf_CCHC"/>
</dbReference>
<keyword evidence="6" id="KW-1185">Reference proteome</keyword>
<name>A0ABN9U4F1_9DINO</name>
<feature type="compositionally biased region" description="Pro residues" evidence="2">
    <location>
        <begin position="1547"/>
        <end position="1556"/>
    </location>
</feature>
<feature type="region of interest" description="Disordered" evidence="2">
    <location>
        <begin position="1529"/>
        <end position="1584"/>
    </location>
</feature>
<dbReference type="SUPFAM" id="SSF57756">
    <property type="entry name" value="Retrovirus zinc finger-like domains"/>
    <property type="match status" value="1"/>
</dbReference>
<feature type="compositionally biased region" description="Low complexity" evidence="2">
    <location>
        <begin position="42"/>
        <end position="54"/>
    </location>
</feature>
<evidence type="ECO:0000256" key="1">
    <source>
        <dbReference type="PROSITE-ProRule" id="PRU00047"/>
    </source>
</evidence>
<feature type="compositionally biased region" description="Polar residues" evidence="2">
    <location>
        <begin position="1572"/>
        <end position="1584"/>
    </location>
</feature>
<evidence type="ECO:0000313" key="6">
    <source>
        <dbReference type="Proteomes" id="UP001189429"/>
    </source>
</evidence>
<keyword evidence="1" id="KW-0862">Zinc</keyword>
<keyword evidence="1" id="KW-0863">Zinc-finger</keyword>
<feature type="region of interest" description="Disordered" evidence="2">
    <location>
        <begin position="222"/>
        <end position="242"/>
    </location>
</feature>
<dbReference type="InterPro" id="IPR036875">
    <property type="entry name" value="Znf_CCHC_sf"/>
</dbReference>
<dbReference type="PROSITE" id="PS50158">
    <property type="entry name" value="ZF_CCHC"/>
    <property type="match status" value="1"/>
</dbReference>
<organism evidence="5 6">
    <name type="scientific">Prorocentrum cordatum</name>
    <dbReference type="NCBI Taxonomy" id="2364126"/>
    <lineage>
        <taxon>Eukaryota</taxon>
        <taxon>Sar</taxon>
        <taxon>Alveolata</taxon>
        <taxon>Dinophyceae</taxon>
        <taxon>Prorocentrales</taxon>
        <taxon>Prorocentraceae</taxon>
        <taxon>Prorocentrum</taxon>
    </lineage>
</organism>
<accession>A0ABN9U4F1</accession>
<evidence type="ECO:0000259" key="4">
    <source>
        <dbReference type="PROSITE" id="PS50158"/>
    </source>
</evidence>
<feature type="non-terminal residue" evidence="5">
    <location>
        <position position="1584"/>
    </location>
</feature>
<dbReference type="EMBL" id="CAUYUJ010015420">
    <property type="protein sequence ID" value="CAK0853730.1"/>
    <property type="molecule type" value="Genomic_DNA"/>
</dbReference>
<reference evidence="5" key="1">
    <citation type="submission" date="2023-10" db="EMBL/GenBank/DDBJ databases">
        <authorList>
            <person name="Chen Y."/>
            <person name="Shah S."/>
            <person name="Dougan E. K."/>
            <person name="Thang M."/>
            <person name="Chan C."/>
        </authorList>
    </citation>
    <scope>NUCLEOTIDE SEQUENCE [LARGE SCALE GENOMIC DNA]</scope>
</reference>
<comment type="caution">
    <text evidence="5">The sequence shown here is derived from an EMBL/GenBank/DDBJ whole genome shotgun (WGS) entry which is preliminary data.</text>
</comment>
<evidence type="ECO:0000313" key="5">
    <source>
        <dbReference type="EMBL" id="CAK0853730.1"/>
    </source>
</evidence>
<dbReference type="CDD" id="cd09272">
    <property type="entry name" value="RNase_HI_RT_Ty1"/>
    <property type="match status" value="1"/>
</dbReference>
<gene>
    <name evidence="5" type="ORF">PCOR1329_LOCUS45101</name>
</gene>
<feature type="region of interest" description="Disordered" evidence="2">
    <location>
        <begin position="33"/>
        <end position="54"/>
    </location>
</feature>
<sequence length="1584" mass="175201">MEGEVTRRREVFAENENLLWRLDAAEQRLAMGDQRAGERDGGAAAAATPGPSSGQVVDARLLNKPRTFTGLHSEWKIWSFDFEAYMFAVYPRLGDLLNQASRTADVLTAQTELDATPNTQLYYILVSATSDVAKVEVREAPRGDGLAAWWHLLREFAPKEANRFAVMLGRIIGYEFVDPVMTNLAEFEQLVRECTDQSGEIISDNMKRGVIMSGIKNEKLADHLSDSKGKKGDSEGKGRETRSCHYCGKARHLAADCREKKAGKRKGREVASLTDATQVQPSSSTAAMALKGGGAGSQSSLPPAIDVSHVAAVLVAGDADIPTPEEYNWQVGMMYAAAQRDAPPVAVGDSVQFDWVKSVGARVAAAEGDGVPLQIEFQVANVKRAIVSADALAKGGHAPIPILGKGPNILLADGRKIELYSRTLRPELFRTKHLLTREMQSLRPTPIHQRRRIHRRHQLPAMARTNQTSKEINVRAFGDSEKTERYCWFLEKPRRRSRLVPLVCIDYSFLGDIEGDPLVVLNVLEYQSGAIDCAQMTVKGPADYAVAVTTAAMRIWGLDRVFLGADGEPAIQALVRAVQLAREEETVPHSGPRRDPKSKGAIENANKMVESMGRALRAPIESRYPVKEDGLAPYQRLKGRACGGATCEFGETADIRWGKAVWVWEDNRAGEHLLATAAGRETAWAINGRVEGQRWSRSLFNKVECAPWDTRAGPGAAPSPPRRRYIAMAIIDRVGPAPGCDGCYGLGHPRTESCRDRIESLLKAEEEKDANLRRQRRLQRHLLSYVVQRHIEAGDLAGGEPLAQEQQGETGLGVIEMGWNGTVVAEKPMRKQQMIAGLYVNMATAVLALTRDAIPCDSEMGTDKRCLYDRESTYQNGRGQMGEFQVFDRVPKNFAKGKRVRGKWVDDERCDGDGRGSVRSRFVVMQFAWHVRGYTFAGVPSLAAFRLVVSFASSLCSTWVGYDGMLALYDVSVAFFHENIDEDICVVPPEGEEPEGIVHRLKRALYSTRRATFLFQNFIMEVMETGCFVRIKVTVQFDFYKDRLLMVTVHGDDFLAGGRGDALDWLDKLVRGHLRVKVMPRNGGPRQGRVESGSCPKRTVTWCPEGFGIMRDRKHVEILVSTMLIIRIGESNATKRTMAPTECATTYRSMAPTAFYVAHDCFDIRQAVGYLMRGMVAPTGHRWLLLQRLASYLEQHPQFELLFEFQRMPKVIVAEVGSDWAPEPGRRSVGGGFLFIGSHLIDGWSRQQDNRALSSAEAEFTGIVNGSARGIWLRSVMLEMGIEVTLQVNAGSSRTKGIASRLGCGKVRHLETKNLWVQEKVRDRTITMAKIHADVNRADLQTKPLEGPRFLKLLAFLPLRTPSSGRAQVFGVMLAATMLGGVQGSAAIPYCHAVMVVSSSTVAERIWATMLAVMFGSALAIAFLAAWFACRICKAPLRFLKGLWELVKADETVPVPRCWTWSAVDLRAECERLRIYHGQLKAQMIVDLLVGTSLAEIAKSLLQKDPEKRPHVTNLLQNPYVKAFLPEPQQKGDAASGRSPRTQDRAVPPPDGPPPLGNVRGASLPTRRLPTESASTSRLHSCGR</sequence>
<evidence type="ECO:0000256" key="3">
    <source>
        <dbReference type="SAM" id="Phobius"/>
    </source>
</evidence>
<feature type="domain" description="CCHC-type" evidence="4">
    <location>
        <begin position="244"/>
        <end position="259"/>
    </location>
</feature>
<proteinExistence type="predicted"/>
<evidence type="ECO:0000256" key="2">
    <source>
        <dbReference type="SAM" id="MobiDB-lite"/>
    </source>
</evidence>
<feature type="transmembrane region" description="Helical" evidence="3">
    <location>
        <begin position="1406"/>
        <end position="1430"/>
    </location>
</feature>
<dbReference type="PANTHER" id="PTHR11439:SF483">
    <property type="entry name" value="PEPTIDE SYNTHASE GLIP-LIKE, PUTATIVE (AFU_ORTHOLOGUE AFUA_3G12920)-RELATED"/>
    <property type="match status" value="1"/>
</dbReference>
<dbReference type="Proteomes" id="UP001189429">
    <property type="component" value="Unassembled WGS sequence"/>
</dbReference>
<keyword evidence="3" id="KW-0812">Transmembrane</keyword>
<dbReference type="SMART" id="SM00343">
    <property type="entry name" value="ZnF_C2HC"/>
    <property type="match status" value="1"/>
</dbReference>
<dbReference type="InterPro" id="IPR013103">
    <property type="entry name" value="RVT_2"/>
</dbReference>
<dbReference type="Pfam" id="PF07727">
    <property type="entry name" value="RVT_2"/>
    <property type="match status" value="1"/>
</dbReference>
<dbReference type="PANTHER" id="PTHR11439">
    <property type="entry name" value="GAG-POL-RELATED RETROTRANSPOSON"/>
    <property type="match status" value="1"/>
</dbReference>
<keyword evidence="1" id="KW-0479">Metal-binding</keyword>
<protein>
    <recommendedName>
        <fullName evidence="4">CCHC-type domain-containing protein</fullName>
    </recommendedName>
</protein>
<keyword evidence="3" id="KW-1133">Transmembrane helix</keyword>
<keyword evidence="3" id="KW-0472">Membrane</keyword>